<dbReference type="RefSeq" id="WP_398710028.1">
    <property type="nucleotide sequence ID" value="NZ_JBIRUI010000007.1"/>
</dbReference>
<sequence>MPIRTIRTRTALLLAVALTAGGLGGCSALTAAMGFTDCEGSGERVERLRSIALLDTPPKGATEPRGYEGVEAGCWEDSGYASVQADRTYAFSGTPAEVIRHYRTAAARDGWRPGSTGRSVPDMPIDLCFTRSVDGTPTILTVSSLTPTTLAWESGPVPPELATGSGFRVEATADVEGGAIDCDD</sequence>
<name>A0ABW7UBZ4_9ACTN</name>
<evidence type="ECO:0000256" key="1">
    <source>
        <dbReference type="SAM" id="SignalP"/>
    </source>
</evidence>
<evidence type="ECO:0008006" key="4">
    <source>
        <dbReference type="Google" id="ProtNLM"/>
    </source>
</evidence>
<evidence type="ECO:0000313" key="2">
    <source>
        <dbReference type="EMBL" id="MFI1715301.1"/>
    </source>
</evidence>
<gene>
    <name evidence="2" type="ORF">ACH407_17245</name>
</gene>
<feature type="signal peptide" evidence="1">
    <location>
        <begin position="1"/>
        <end position="31"/>
    </location>
</feature>
<feature type="chain" id="PRO_5046402279" description="Lipoprotein" evidence="1">
    <location>
        <begin position="32"/>
        <end position="184"/>
    </location>
</feature>
<dbReference type="Proteomes" id="UP001611339">
    <property type="component" value="Unassembled WGS sequence"/>
</dbReference>
<reference evidence="2 3" key="1">
    <citation type="submission" date="2024-10" db="EMBL/GenBank/DDBJ databases">
        <title>The Natural Products Discovery Center: Release of the First 8490 Sequenced Strains for Exploring Actinobacteria Biosynthetic Diversity.</title>
        <authorList>
            <person name="Kalkreuter E."/>
            <person name="Kautsar S.A."/>
            <person name="Yang D."/>
            <person name="Bader C.D."/>
            <person name="Teijaro C.N."/>
            <person name="Fluegel L."/>
            <person name="Davis C.M."/>
            <person name="Simpson J.R."/>
            <person name="Lauterbach L."/>
            <person name="Steele A.D."/>
            <person name="Gui C."/>
            <person name="Meng S."/>
            <person name="Li G."/>
            <person name="Viehrig K."/>
            <person name="Ye F."/>
            <person name="Su P."/>
            <person name="Kiefer A.F."/>
            <person name="Nichols A."/>
            <person name="Cepeda A.J."/>
            <person name="Yan W."/>
            <person name="Fan B."/>
            <person name="Jiang Y."/>
            <person name="Adhikari A."/>
            <person name="Zheng C.-J."/>
            <person name="Schuster L."/>
            <person name="Cowan T.M."/>
            <person name="Smanski M.J."/>
            <person name="Chevrette M.G."/>
            <person name="De Carvalho L.P.S."/>
            <person name="Shen B."/>
        </authorList>
    </citation>
    <scope>NUCLEOTIDE SEQUENCE [LARGE SCALE GENOMIC DNA]</scope>
    <source>
        <strain evidence="2 3">NPDC020602</strain>
    </source>
</reference>
<protein>
    <recommendedName>
        <fullName evidence="4">Lipoprotein</fullName>
    </recommendedName>
</protein>
<evidence type="ECO:0000313" key="3">
    <source>
        <dbReference type="Proteomes" id="UP001611339"/>
    </source>
</evidence>
<comment type="caution">
    <text evidence="2">The sequence shown here is derived from an EMBL/GenBank/DDBJ whole genome shotgun (WGS) entry which is preliminary data.</text>
</comment>
<dbReference type="PROSITE" id="PS51257">
    <property type="entry name" value="PROKAR_LIPOPROTEIN"/>
    <property type="match status" value="1"/>
</dbReference>
<proteinExistence type="predicted"/>
<dbReference type="EMBL" id="JBIRUI010000007">
    <property type="protein sequence ID" value="MFI1715301.1"/>
    <property type="molecule type" value="Genomic_DNA"/>
</dbReference>
<keyword evidence="1" id="KW-0732">Signal</keyword>
<keyword evidence="3" id="KW-1185">Reference proteome</keyword>
<organism evidence="2 3">
    <name type="scientific">Streptomyces litmocidini</name>
    <dbReference type="NCBI Taxonomy" id="67318"/>
    <lineage>
        <taxon>Bacteria</taxon>
        <taxon>Bacillati</taxon>
        <taxon>Actinomycetota</taxon>
        <taxon>Actinomycetes</taxon>
        <taxon>Kitasatosporales</taxon>
        <taxon>Streptomycetaceae</taxon>
        <taxon>Streptomyces</taxon>
    </lineage>
</organism>
<accession>A0ABW7UBZ4</accession>